<keyword evidence="3" id="KW-1185">Reference proteome</keyword>
<dbReference type="Proteomes" id="UP000654075">
    <property type="component" value="Unassembled WGS sequence"/>
</dbReference>
<proteinExistence type="predicted"/>
<protein>
    <submittedName>
        <fullName evidence="2">Uncharacterized protein</fullName>
    </submittedName>
</protein>
<organism evidence="2 3">
    <name type="scientific">Polarella glacialis</name>
    <name type="common">Dinoflagellate</name>
    <dbReference type="NCBI Taxonomy" id="89957"/>
    <lineage>
        <taxon>Eukaryota</taxon>
        <taxon>Sar</taxon>
        <taxon>Alveolata</taxon>
        <taxon>Dinophyceae</taxon>
        <taxon>Suessiales</taxon>
        <taxon>Suessiaceae</taxon>
        <taxon>Polarella</taxon>
    </lineage>
</organism>
<dbReference type="OrthoDB" id="420649at2759"/>
<evidence type="ECO:0000256" key="1">
    <source>
        <dbReference type="SAM" id="MobiDB-lite"/>
    </source>
</evidence>
<dbReference type="EMBL" id="CAJNNV010025503">
    <property type="protein sequence ID" value="CAE8614796.1"/>
    <property type="molecule type" value="Genomic_DNA"/>
</dbReference>
<accession>A0A813FVY2</accession>
<name>A0A813FVY2_POLGL</name>
<comment type="caution">
    <text evidence="2">The sequence shown here is derived from an EMBL/GenBank/DDBJ whole genome shotgun (WGS) entry which is preliminary data.</text>
</comment>
<evidence type="ECO:0000313" key="3">
    <source>
        <dbReference type="Proteomes" id="UP000654075"/>
    </source>
</evidence>
<dbReference type="AlphaFoldDB" id="A0A813FVY2"/>
<reference evidence="2" key="1">
    <citation type="submission" date="2021-02" db="EMBL/GenBank/DDBJ databases">
        <authorList>
            <person name="Dougan E. K."/>
            <person name="Rhodes N."/>
            <person name="Thang M."/>
            <person name="Chan C."/>
        </authorList>
    </citation>
    <scope>NUCLEOTIDE SEQUENCE</scope>
</reference>
<sequence>MVGGCNCKVDAEICERLVSLAAELWEQKSWTRAALEERSVQLQGVAERAAAYLSQALLSTWSDDPLAGPDSPPLGDEVKEQATRFLLGLIAQRGRIRKRVLRGLMPGLGSRHHGKCFFTAELAAVRALGELVAQSAIDDPQLVTAEEVGQLVKTVRQLIDGGPFAERGEKRSEEDLEPLETGSGGPPALRTVRFVDLGGGWQQGQYTALLLEVVSKALEYRLLLKERELDRDAFEDSFHAAHGLYVVIPLIQAPPEYAEPALLCLATLAQTYLDNVERIVSLRAVQAVLGLPSPESKPVAFYIATTLRTSAAARKHAAKLLVQCSETQVFLDLVEAFSETCVKELVKLTALIREDGISSLGAFHDMMNIFQTISRQRPASLGSHLSADMLHLLVRLAAAPEGVATTAECLKAREILHILRQDRHCQRLLVHIMRQAEEGYDPEAELKQHQTQGLLPVEV</sequence>
<gene>
    <name evidence="2" type="ORF">PGLA1383_LOCUS32517</name>
</gene>
<feature type="region of interest" description="Disordered" evidence="1">
    <location>
        <begin position="163"/>
        <end position="187"/>
    </location>
</feature>
<evidence type="ECO:0000313" key="2">
    <source>
        <dbReference type="EMBL" id="CAE8614796.1"/>
    </source>
</evidence>